<evidence type="ECO:0000256" key="1">
    <source>
        <dbReference type="SAM" id="Phobius"/>
    </source>
</evidence>
<keyword evidence="3" id="KW-1185">Reference proteome</keyword>
<dbReference type="AlphaFoldDB" id="A0AAQ3MFX8"/>
<evidence type="ECO:0008006" key="4">
    <source>
        <dbReference type="Google" id="ProtNLM"/>
    </source>
</evidence>
<feature type="transmembrane region" description="Helical" evidence="1">
    <location>
        <begin position="82"/>
        <end position="104"/>
    </location>
</feature>
<name>A0AAQ3MFX8_VIGMU</name>
<proteinExistence type="predicted"/>
<keyword evidence="1" id="KW-0472">Membrane</keyword>
<dbReference type="Proteomes" id="UP001374535">
    <property type="component" value="Chromosome 11"/>
</dbReference>
<sequence length="112" mass="12748">MVAVRIRMVRGLSDLRELGVQKLGIFWVFLGVNCEEEDDFVGGDLGCAKLMMEGKFKSGCAISSMVVMMWHGSWWWMGFRVWVVAALMVKGCRFFATLTMWVVAAQSDRVWT</sequence>
<dbReference type="EMBL" id="CP144690">
    <property type="protein sequence ID" value="WVY90185.1"/>
    <property type="molecule type" value="Genomic_DNA"/>
</dbReference>
<keyword evidence="1" id="KW-1133">Transmembrane helix</keyword>
<protein>
    <recommendedName>
        <fullName evidence="4">Transmembrane protein</fullName>
    </recommendedName>
</protein>
<reference evidence="2 3" key="1">
    <citation type="journal article" date="2023" name="Life. Sci Alliance">
        <title>Evolutionary insights into 3D genome organization and epigenetic landscape of Vigna mungo.</title>
        <authorList>
            <person name="Junaid A."/>
            <person name="Singh B."/>
            <person name="Bhatia S."/>
        </authorList>
    </citation>
    <scope>NUCLEOTIDE SEQUENCE [LARGE SCALE GENOMIC DNA]</scope>
    <source>
        <strain evidence="2">Urdbean</strain>
    </source>
</reference>
<keyword evidence="1" id="KW-0812">Transmembrane</keyword>
<feature type="transmembrane region" description="Helical" evidence="1">
    <location>
        <begin position="59"/>
        <end position="76"/>
    </location>
</feature>
<organism evidence="2 3">
    <name type="scientific">Vigna mungo</name>
    <name type="common">Black gram</name>
    <name type="synonym">Phaseolus mungo</name>
    <dbReference type="NCBI Taxonomy" id="3915"/>
    <lineage>
        <taxon>Eukaryota</taxon>
        <taxon>Viridiplantae</taxon>
        <taxon>Streptophyta</taxon>
        <taxon>Embryophyta</taxon>
        <taxon>Tracheophyta</taxon>
        <taxon>Spermatophyta</taxon>
        <taxon>Magnoliopsida</taxon>
        <taxon>eudicotyledons</taxon>
        <taxon>Gunneridae</taxon>
        <taxon>Pentapetalae</taxon>
        <taxon>rosids</taxon>
        <taxon>fabids</taxon>
        <taxon>Fabales</taxon>
        <taxon>Fabaceae</taxon>
        <taxon>Papilionoideae</taxon>
        <taxon>50 kb inversion clade</taxon>
        <taxon>NPAAA clade</taxon>
        <taxon>indigoferoid/millettioid clade</taxon>
        <taxon>Phaseoleae</taxon>
        <taxon>Vigna</taxon>
    </lineage>
</organism>
<accession>A0AAQ3MFX8</accession>
<evidence type="ECO:0000313" key="3">
    <source>
        <dbReference type="Proteomes" id="UP001374535"/>
    </source>
</evidence>
<gene>
    <name evidence="2" type="ORF">V8G54_035699</name>
</gene>
<evidence type="ECO:0000313" key="2">
    <source>
        <dbReference type="EMBL" id="WVY90185.1"/>
    </source>
</evidence>